<feature type="transmembrane region" description="Helical" evidence="1">
    <location>
        <begin position="185"/>
        <end position="209"/>
    </location>
</feature>
<dbReference type="Proteomes" id="UP000694844">
    <property type="component" value="Chromosome 7"/>
</dbReference>
<dbReference type="GeneID" id="111103775"/>
<evidence type="ECO:0000313" key="3">
    <source>
        <dbReference type="RefSeq" id="XP_022292944.1"/>
    </source>
</evidence>
<dbReference type="KEGG" id="cvn:111103775"/>
<accession>A0A8B8ARW6</accession>
<organism evidence="2 3">
    <name type="scientific">Crassostrea virginica</name>
    <name type="common">Eastern oyster</name>
    <dbReference type="NCBI Taxonomy" id="6565"/>
    <lineage>
        <taxon>Eukaryota</taxon>
        <taxon>Metazoa</taxon>
        <taxon>Spiralia</taxon>
        <taxon>Lophotrochozoa</taxon>
        <taxon>Mollusca</taxon>
        <taxon>Bivalvia</taxon>
        <taxon>Autobranchia</taxon>
        <taxon>Pteriomorphia</taxon>
        <taxon>Ostreida</taxon>
        <taxon>Ostreoidea</taxon>
        <taxon>Ostreidae</taxon>
        <taxon>Crassostrea</taxon>
    </lineage>
</organism>
<keyword evidence="1" id="KW-1133">Transmembrane helix</keyword>
<sequence>MAKPDNISLLHTLRNLRKKNQTTDAKQTNCTISAKTVKPVDRCPTTEEDWRKAAVVKNCSAYASLCNDSKTYVYHCLVNAYVNQTVEVCAIQINIVGGFCPLFSSFQKKLQSNYETNCTIFPSKPCPEVYISYKVYKFPDCFQLKMTLATTTESPSPKPYSNSLSISDIETTTNRNIKKDGNAVIWTYGPIVLAILLLCFCVLVGWLIVTGNWRKYLRPCGTSTEINATAENPLDGQINEEKRDPNEDQALLESISETQGMMKA</sequence>
<evidence type="ECO:0000313" key="2">
    <source>
        <dbReference type="Proteomes" id="UP000694844"/>
    </source>
</evidence>
<keyword evidence="2" id="KW-1185">Reference proteome</keyword>
<keyword evidence="1" id="KW-0812">Transmembrane</keyword>
<keyword evidence="1" id="KW-0472">Membrane</keyword>
<name>A0A8B8ARW6_CRAVI</name>
<protein>
    <submittedName>
        <fullName evidence="3">Uncharacterized protein LOC111103775</fullName>
    </submittedName>
</protein>
<evidence type="ECO:0000256" key="1">
    <source>
        <dbReference type="SAM" id="Phobius"/>
    </source>
</evidence>
<reference evidence="3" key="1">
    <citation type="submission" date="2025-08" db="UniProtKB">
        <authorList>
            <consortium name="RefSeq"/>
        </authorList>
    </citation>
    <scope>IDENTIFICATION</scope>
    <source>
        <tissue evidence="3">Whole sample</tissue>
    </source>
</reference>
<gene>
    <name evidence="3" type="primary">LOC111103775</name>
</gene>
<proteinExistence type="predicted"/>
<dbReference type="AlphaFoldDB" id="A0A8B8ARW6"/>
<dbReference type="RefSeq" id="XP_022292944.1">
    <property type="nucleotide sequence ID" value="XM_022437236.1"/>
</dbReference>